<dbReference type="Proteomes" id="UP001651158">
    <property type="component" value="Unassembled WGS sequence"/>
</dbReference>
<gene>
    <name evidence="1" type="ORF">TcWFU_000163</name>
</gene>
<evidence type="ECO:0000313" key="2">
    <source>
        <dbReference type="Proteomes" id="UP001651158"/>
    </source>
</evidence>
<protein>
    <recommendedName>
        <fullName evidence="3">Telomere length regulation protein TEL2 homolog</fullName>
    </recommendedName>
</protein>
<evidence type="ECO:0000313" key="1">
    <source>
        <dbReference type="EMBL" id="KAL5109651.1"/>
    </source>
</evidence>
<proteinExistence type="predicted"/>
<sequence length="878" mass="97966">MFVSVLRLLDKALHSLSLIGNADSSGCTSQPASHDLNDLSLLYKLSFEKLSGPDDEGQVMKIINPGLFFMGALSFIHQSCKVCGQFSLKLPHLSSFVPQFRDETLRLRMNLGHNFYLARACRLLPRLPEFGNQFSSKWNRRLTMRHLTCLQQFFAPLLTSLGCSHADLMAWLIDRGIFVKDFALVFLKNATFDDALCAAKILPRLARQASMLAGDSDVLLALVRKLSNLRRKKVPTNHHEDLLKELVSLLTPEVKSDILARLHENPDECSTPLLPEDSKFRCYLRKFFNRLAAGPGLSDSKTTSGLEKPWSDPRAANTISKETLIDADLLLLTRPIDFLVELMRFPIIQNSASLFPVVYKILSHVNYSFEVHLNGGGASVLRQLMIELLGLFEAETSKREEMKGVWRGEHLQRIALMKYLPRSGDLGPMQVSLSAQVAPFSVPTFATADDDSNDTAASTSGLRKLWIYSFVCLLDQSALWPQLTDLVDEEVLTVRTRTEAVVQSLALLLVPRVPAELPLKFFAFPCASLLERLRSPLSVRICVALLTARISDSSLTADAVLCPLAKRLRAVLSDPRDRERRLLMQCADFLPSDLLGTVVITLPRCLVHSKLIDVIALNESAKNRFQFIAKSPRTDNPFDRFAKPLSSCDLEEILQLVSLCDGAWYVIVNFILSSSRAPEVRSLWNCISVPALLLALHTFLHRIALLDEVDAAERWARAIGFVDQLTAGNLISLPFTLRSAAFSSPSAFQRHGVFLGCYRGSLDLFDFTFALLRVVDRSTVKASVPRLHLSRVCQTLAVLGQRLITRLSVPHNAQTEEAEVDALVKQAALVISEVNAYVEHHDTPAYSPLRRLSVSLEIVAKSLTCQQQREEVEQGKES</sequence>
<reference evidence="1 2" key="1">
    <citation type="journal article" date="2022" name="Front. Cell. Infect. Microbiol.">
        <title>The Genomes of Two Strains of Taenia crassiceps the Animal Model for the Study of Human Cysticercosis.</title>
        <authorList>
            <person name="Bobes R.J."/>
            <person name="Estrada K."/>
            <person name="Rios-Valencia D.G."/>
            <person name="Calderon-Gallegos A."/>
            <person name="de la Torre P."/>
            <person name="Carrero J.C."/>
            <person name="Sanchez-Flores A."/>
            <person name="Laclette J.P."/>
        </authorList>
    </citation>
    <scope>NUCLEOTIDE SEQUENCE [LARGE SCALE GENOMIC DNA]</scope>
    <source>
        <strain evidence="1">WFUcys</strain>
    </source>
</reference>
<organism evidence="1 2">
    <name type="scientific">Taenia crassiceps</name>
    <dbReference type="NCBI Taxonomy" id="6207"/>
    <lineage>
        <taxon>Eukaryota</taxon>
        <taxon>Metazoa</taxon>
        <taxon>Spiralia</taxon>
        <taxon>Lophotrochozoa</taxon>
        <taxon>Platyhelminthes</taxon>
        <taxon>Cestoda</taxon>
        <taxon>Eucestoda</taxon>
        <taxon>Cyclophyllidea</taxon>
        <taxon>Taeniidae</taxon>
        <taxon>Taenia</taxon>
    </lineage>
</organism>
<name>A0ABR4QIT1_9CEST</name>
<comment type="caution">
    <text evidence="1">The sequence shown here is derived from an EMBL/GenBank/DDBJ whole genome shotgun (WGS) entry which is preliminary data.</text>
</comment>
<accession>A0ABR4QIT1</accession>
<dbReference type="EMBL" id="JAKROA010000002">
    <property type="protein sequence ID" value="KAL5109651.1"/>
    <property type="molecule type" value="Genomic_DNA"/>
</dbReference>
<keyword evidence="2" id="KW-1185">Reference proteome</keyword>
<evidence type="ECO:0008006" key="3">
    <source>
        <dbReference type="Google" id="ProtNLM"/>
    </source>
</evidence>